<dbReference type="WBParaSite" id="ASIM_0001483301-mRNA-1">
    <property type="protein sequence ID" value="ASIM_0001483301-mRNA-1"/>
    <property type="gene ID" value="ASIM_0001483301"/>
</dbReference>
<keyword evidence="8" id="KW-0732">Signal</keyword>
<dbReference type="PANTHER" id="PTHR19282">
    <property type="entry name" value="TETRASPANIN"/>
    <property type="match status" value="1"/>
</dbReference>
<keyword evidence="5" id="KW-0175">Coiled coil</keyword>
<evidence type="ECO:0000313" key="11">
    <source>
        <dbReference type="WBParaSite" id="ASIM_0001483301-mRNA-1"/>
    </source>
</evidence>
<evidence type="ECO:0000313" key="9">
    <source>
        <dbReference type="EMBL" id="VDK51836.1"/>
    </source>
</evidence>
<evidence type="ECO:0000313" key="10">
    <source>
        <dbReference type="Proteomes" id="UP000267096"/>
    </source>
</evidence>
<comment type="subcellular location">
    <subcellularLocation>
        <location evidence="1">Membrane</location>
        <topology evidence="1">Multi-pass membrane protein</topology>
    </subcellularLocation>
</comment>
<evidence type="ECO:0000256" key="3">
    <source>
        <dbReference type="ARBA" id="ARBA00022989"/>
    </source>
</evidence>
<protein>
    <submittedName>
        <fullName evidence="11">Tetraspanin</fullName>
    </submittedName>
</protein>
<dbReference type="GO" id="GO:0005886">
    <property type="term" value="C:plasma membrane"/>
    <property type="evidence" value="ECO:0007669"/>
    <property type="project" value="TreeGrafter"/>
</dbReference>
<keyword evidence="2 7" id="KW-0812">Transmembrane</keyword>
<dbReference type="SUPFAM" id="SSF48652">
    <property type="entry name" value="Tetraspanin"/>
    <property type="match status" value="1"/>
</dbReference>
<gene>
    <name evidence="9" type="ORF">ASIM_LOCUS14243</name>
</gene>
<dbReference type="PRINTS" id="PR00259">
    <property type="entry name" value="TMFOUR"/>
</dbReference>
<feature type="transmembrane region" description="Helical" evidence="7">
    <location>
        <begin position="324"/>
        <end position="348"/>
    </location>
</feature>
<keyword evidence="3 7" id="KW-1133">Transmembrane helix</keyword>
<name>A0A0M3K1S8_ANISI</name>
<dbReference type="Gene3D" id="1.10.1450.10">
    <property type="entry name" value="Tetraspanin"/>
    <property type="match status" value="1"/>
</dbReference>
<reference evidence="11" key="1">
    <citation type="submission" date="2017-02" db="UniProtKB">
        <authorList>
            <consortium name="WormBaseParasite"/>
        </authorList>
    </citation>
    <scope>IDENTIFICATION</scope>
</reference>
<feature type="region of interest" description="Disordered" evidence="6">
    <location>
        <begin position="141"/>
        <end position="160"/>
    </location>
</feature>
<dbReference type="InterPro" id="IPR018499">
    <property type="entry name" value="Tetraspanin/Peripherin"/>
</dbReference>
<accession>A0A0M3K1S8</accession>
<sequence>MKHLVLITLLIPLLDISVSVAAASGKGLTIIRRTPRPPFPPVDEDWLSKVLGKIEEMKEKEKQKMQELLDEIKKRICRNGECEWTTTTTTEAAEKGSDEKDKEKKFEDWLKGILDEKHNATRPSIPTKDEMKEKIKHILEDMKGEEQKQKQKNEGVEDEVQTMSPSWGNLESAMANSRADNTSSVKVPKEANDEGWWNSFWFWLIHVIGKLNLRAGEVCRAGDYGACTKSITWSCTSTADSFKPFKSNASCNLLDFNVLFWIIGFTLLAVGVWAHFEKNSAYSHLNKASKFYLDPAVFLIFAGGLIFLIGFSGCIGALRENTCFLALYSTIIGLLLLAEMALVVLVFASKDWITQEFFTRLDDTVIMYRDDPDLQALIDWVQIYFKCCGMRSPHDWDMNVYFNKSSQQFSSPEAGGVPYSCCKQLRGMNGGPINYFCGHGARLMKEGLSDAIHSEGCTPKIENYLSQNMTYVAVAVVLVAVIQILGILFAQNLRSDIFAQRAKWFHR</sequence>
<feature type="coiled-coil region" evidence="5">
    <location>
        <begin position="51"/>
        <end position="78"/>
    </location>
</feature>
<keyword evidence="10" id="KW-1185">Reference proteome</keyword>
<evidence type="ECO:0000256" key="4">
    <source>
        <dbReference type="ARBA" id="ARBA00023136"/>
    </source>
</evidence>
<evidence type="ECO:0000256" key="7">
    <source>
        <dbReference type="SAM" id="Phobius"/>
    </source>
</evidence>
<feature type="transmembrane region" description="Helical" evidence="7">
    <location>
        <begin position="469"/>
        <end position="490"/>
    </location>
</feature>
<dbReference type="InterPro" id="IPR008952">
    <property type="entry name" value="Tetraspanin_EC2_sf"/>
</dbReference>
<evidence type="ECO:0000256" key="6">
    <source>
        <dbReference type="SAM" id="MobiDB-lite"/>
    </source>
</evidence>
<evidence type="ECO:0000256" key="5">
    <source>
        <dbReference type="SAM" id="Coils"/>
    </source>
</evidence>
<feature type="signal peptide" evidence="8">
    <location>
        <begin position="1"/>
        <end position="21"/>
    </location>
</feature>
<evidence type="ECO:0000256" key="2">
    <source>
        <dbReference type="ARBA" id="ARBA00022692"/>
    </source>
</evidence>
<dbReference type="OrthoDB" id="2014092at2759"/>
<keyword evidence="4 7" id="KW-0472">Membrane</keyword>
<feature type="transmembrane region" description="Helical" evidence="7">
    <location>
        <begin position="258"/>
        <end position="276"/>
    </location>
</feature>
<dbReference type="PANTHER" id="PTHR19282:SF431">
    <property type="entry name" value="TETRASPANIN 26A, ISOFORM B-RELATED"/>
    <property type="match status" value="1"/>
</dbReference>
<feature type="compositionally biased region" description="Basic and acidic residues" evidence="6">
    <location>
        <begin position="141"/>
        <end position="155"/>
    </location>
</feature>
<dbReference type="EMBL" id="UYRR01031669">
    <property type="protein sequence ID" value="VDK51836.1"/>
    <property type="molecule type" value="Genomic_DNA"/>
</dbReference>
<evidence type="ECO:0000256" key="8">
    <source>
        <dbReference type="SAM" id="SignalP"/>
    </source>
</evidence>
<organism evidence="11">
    <name type="scientific">Anisakis simplex</name>
    <name type="common">Herring worm</name>
    <dbReference type="NCBI Taxonomy" id="6269"/>
    <lineage>
        <taxon>Eukaryota</taxon>
        <taxon>Metazoa</taxon>
        <taxon>Ecdysozoa</taxon>
        <taxon>Nematoda</taxon>
        <taxon>Chromadorea</taxon>
        <taxon>Rhabditida</taxon>
        <taxon>Spirurina</taxon>
        <taxon>Ascaridomorpha</taxon>
        <taxon>Ascaridoidea</taxon>
        <taxon>Anisakidae</taxon>
        <taxon>Anisakis</taxon>
        <taxon>Anisakis simplex complex</taxon>
    </lineage>
</organism>
<feature type="transmembrane region" description="Helical" evidence="7">
    <location>
        <begin position="296"/>
        <end position="318"/>
    </location>
</feature>
<evidence type="ECO:0000256" key="1">
    <source>
        <dbReference type="ARBA" id="ARBA00004141"/>
    </source>
</evidence>
<reference evidence="9 10" key="2">
    <citation type="submission" date="2018-11" db="EMBL/GenBank/DDBJ databases">
        <authorList>
            <consortium name="Pathogen Informatics"/>
        </authorList>
    </citation>
    <scope>NUCLEOTIDE SEQUENCE [LARGE SCALE GENOMIC DNA]</scope>
</reference>
<proteinExistence type="predicted"/>
<dbReference type="AlphaFoldDB" id="A0A0M3K1S8"/>
<dbReference type="Proteomes" id="UP000267096">
    <property type="component" value="Unassembled WGS sequence"/>
</dbReference>
<dbReference type="Pfam" id="PF00335">
    <property type="entry name" value="Tetraspanin"/>
    <property type="match status" value="1"/>
</dbReference>
<feature type="chain" id="PRO_5043121196" evidence="8">
    <location>
        <begin position="22"/>
        <end position="507"/>
    </location>
</feature>